<accession>A0A5N4DPZ4</accession>
<dbReference type="Proteomes" id="UP000299084">
    <property type="component" value="Unassembled WGS sequence"/>
</dbReference>
<protein>
    <submittedName>
        <fullName evidence="1">Uncharacterized protein</fullName>
    </submittedName>
</protein>
<organism evidence="1 2">
    <name type="scientific">Camelus dromedarius</name>
    <name type="common">Dromedary</name>
    <name type="synonym">Arabian camel</name>
    <dbReference type="NCBI Taxonomy" id="9838"/>
    <lineage>
        <taxon>Eukaryota</taxon>
        <taxon>Metazoa</taxon>
        <taxon>Chordata</taxon>
        <taxon>Craniata</taxon>
        <taxon>Vertebrata</taxon>
        <taxon>Euteleostomi</taxon>
        <taxon>Mammalia</taxon>
        <taxon>Eutheria</taxon>
        <taxon>Laurasiatheria</taxon>
        <taxon>Artiodactyla</taxon>
        <taxon>Tylopoda</taxon>
        <taxon>Camelidae</taxon>
        <taxon>Camelus</taxon>
    </lineage>
</organism>
<proteinExistence type="predicted"/>
<evidence type="ECO:0000313" key="2">
    <source>
        <dbReference type="Proteomes" id="UP000299084"/>
    </source>
</evidence>
<evidence type="ECO:0000313" key="1">
    <source>
        <dbReference type="EMBL" id="KAB1273159.1"/>
    </source>
</evidence>
<dbReference type="AlphaFoldDB" id="A0A5N4DPZ4"/>
<reference evidence="1 2" key="1">
    <citation type="journal article" date="2019" name="Mol. Ecol. Resour.">
        <title>Improving Illumina assemblies with Hi-C and long reads: an example with the North African dromedary.</title>
        <authorList>
            <person name="Elbers J.P."/>
            <person name="Rogers M.F."/>
            <person name="Perelman P.L."/>
            <person name="Proskuryakova A.A."/>
            <person name="Serdyukova N.A."/>
            <person name="Johnson W.E."/>
            <person name="Horin P."/>
            <person name="Corander J."/>
            <person name="Murphy D."/>
            <person name="Burger P.A."/>
        </authorList>
    </citation>
    <scope>NUCLEOTIDE SEQUENCE [LARGE SCALE GENOMIC DNA]</scope>
    <source>
        <strain evidence="1">Drom800</strain>
        <tissue evidence="1">Blood</tissue>
    </source>
</reference>
<keyword evidence="2" id="KW-1185">Reference proteome</keyword>
<dbReference type="EMBL" id="JWIN03000009">
    <property type="protein sequence ID" value="KAB1273159.1"/>
    <property type="molecule type" value="Genomic_DNA"/>
</dbReference>
<comment type="caution">
    <text evidence="1">The sequence shown here is derived from an EMBL/GenBank/DDBJ whole genome shotgun (WGS) entry which is preliminary data.</text>
</comment>
<name>A0A5N4DPZ4_CAMDR</name>
<gene>
    <name evidence="1" type="ORF">Cadr_000011378</name>
</gene>
<sequence length="47" mass="5624">MKLTLAVFLFKNLQFIMELLCWLWKEAILKIERFSCRSLTFPVVCSL</sequence>